<comment type="caution">
    <text evidence="2">The sequence shown here is derived from an EMBL/GenBank/DDBJ whole genome shotgun (WGS) entry which is preliminary data.</text>
</comment>
<keyword evidence="1" id="KW-0472">Membrane</keyword>
<organism evidence="2">
    <name type="scientific">marine sediment metagenome</name>
    <dbReference type="NCBI Taxonomy" id="412755"/>
    <lineage>
        <taxon>unclassified sequences</taxon>
        <taxon>metagenomes</taxon>
        <taxon>ecological metagenomes</taxon>
    </lineage>
</organism>
<sequence length="50" mass="5750">MGYKMNKSYEEIGETIGLWFIELGTGILYTAIFLILMKFGLWFAGWLGLI</sequence>
<feature type="transmembrane region" description="Helical" evidence="1">
    <location>
        <begin position="27"/>
        <end position="49"/>
    </location>
</feature>
<evidence type="ECO:0000313" key="2">
    <source>
        <dbReference type="EMBL" id="KKN15336.1"/>
    </source>
</evidence>
<protein>
    <submittedName>
        <fullName evidence="2">Uncharacterized protein</fullName>
    </submittedName>
</protein>
<gene>
    <name evidence="2" type="ORF">LCGC14_0986970</name>
</gene>
<dbReference type="AlphaFoldDB" id="A0A0F9QQC9"/>
<keyword evidence="1" id="KW-0812">Transmembrane</keyword>
<evidence type="ECO:0000256" key="1">
    <source>
        <dbReference type="SAM" id="Phobius"/>
    </source>
</evidence>
<keyword evidence="1" id="KW-1133">Transmembrane helix</keyword>
<name>A0A0F9QQC9_9ZZZZ</name>
<proteinExistence type="predicted"/>
<accession>A0A0F9QQC9</accession>
<reference evidence="2" key="1">
    <citation type="journal article" date="2015" name="Nature">
        <title>Complex archaea that bridge the gap between prokaryotes and eukaryotes.</title>
        <authorList>
            <person name="Spang A."/>
            <person name="Saw J.H."/>
            <person name="Jorgensen S.L."/>
            <person name="Zaremba-Niedzwiedzka K."/>
            <person name="Martijn J."/>
            <person name="Lind A.E."/>
            <person name="van Eijk R."/>
            <person name="Schleper C."/>
            <person name="Guy L."/>
            <person name="Ettema T.J."/>
        </authorList>
    </citation>
    <scope>NUCLEOTIDE SEQUENCE</scope>
</reference>
<dbReference type="EMBL" id="LAZR01003722">
    <property type="protein sequence ID" value="KKN15336.1"/>
    <property type="molecule type" value="Genomic_DNA"/>
</dbReference>